<dbReference type="EMBL" id="LSMT01000154">
    <property type="protein sequence ID" value="PFX25313.1"/>
    <property type="molecule type" value="Genomic_DNA"/>
</dbReference>
<dbReference type="AlphaFoldDB" id="A0A2B4S8G4"/>
<dbReference type="EC" id="3.1.3.80" evidence="3"/>
<dbReference type="GO" id="GO:0003993">
    <property type="term" value="F:acid phosphatase activity"/>
    <property type="evidence" value="ECO:0007669"/>
    <property type="project" value="TreeGrafter"/>
</dbReference>
<proteinExistence type="inferred from homology"/>
<evidence type="ECO:0000313" key="14">
    <source>
        <dbReference type="EMBL" id="PFX25313.1"/>
    </source>
</evidence>
<organism evidence="14 15">
    <name type="scientific">Stylophora pistillata</name>
    <name type="common">Smooth cauliflower coral</name>
    <dbReference type="NCBI Taxonomy" id="50429"/>
    <lineage>
        <taxon>Eukaryota</taxon>
        <taxon>Metazoa</taxon>
        <taxon>Cnidaria</taxon>
        <taxon>Anthozoa</taxon>
        <taxon>Hexacorallia</taxon>
        <taxon>Scleractinia</taxon>
        <taxon>Astrocoeniina</taxon>
        <taxon>Pocilloporidae</taxon>
        <taxon>Stylophora</taxon>
    </lineage>
</organism>
<dbReference type="GO" id="GO:0034417">
    <property type="term" value="F:bisphosphoglycerate 3-phosphatase activity"/>
    <property type="evidence" value="ECO:0007669"/>
    <property type="project" value="UniProtKB-EC"/>
</dbReference>
<comment type="subcellular location">
    <subcellularLocation>
        <location evidence="1">Membrane</location>
    </subcellularLocation>
</comment>
<comment type="catalytic activity">
    <reaction evidence="10">
        <text>1D-myo-inositol 1,2,5,6-tetrakisphosphate + H2O = 1D-myo-inositol 1,2,6-trisphosphate + phosphate</text>
        <dbReference type="Rhea" id="RHEA:77119"/>
        <dbReference type="ChEBI" id="CHEBI:15377"/>
        <dbReference type="ChEBI" id="CHEBI:43474"/>
        <dbReference type="ChEBI" id="CHEBI:195535"/>
        <dbReference type="ChEBI" id="CHEBI:195537"/>
        <dbReference type="EC" id="3.1.3.62"/>
    </reaction>
    <physiologicalReaction direction="left-to-right" evidence="10">
        <dbReference type="Rhea" id="RHEA:77120"/>
    </physiologicalReaction>
</comment>
<evidence type="ECO:0000256" key="6">
    <source>
        <dbReference type="ARBA" id="ARBA00022729"/>
    </source>
</evidence>
<evidence type="ECO:0000256" key="8">
    <source>
        <dbReference type="ARBA" id="ARBA00023136"/>
    </source>
</evidence>
<dbReference type="OrthoDB" id="6509975at2759"/>
<evidence type="ECO:0000256" key="4">
    <source>
        <dbReference type="ARBA" id="ARBA00013040"/>
    </source>
</evidence>
<reference evidence="15" key="1">
    <citation type="journal article" date="2017" name="bioRxiv">
        <title>Comparative analysis of the genomes of Stylophora pistillata and Acropora digitifera provides evidence for extensive differences between species of corals.</title>
        <authorList>
            <person name="Voolstra C.R."/>
            <person name="Li Y."/>
            <person name="Liew Y.J."/>
            <person name="Baumgarten S."/>
            <person name="Zoccola D."/>
            <person name="Flot J.-F."/>
            <person name="Tambutte S."/>
            <person name="Allemand D."/>
            <person name="Aranda M."/>
        </authorList>
    </citation>
    <scope>NUCLEOTIDE SEQUENCE [LARGE SCALE GENOMIC DNA]</scope>
</reference>
<comment type="catalytic activity">
    <reaction evidence="13">
        <text>(2R)-2,3-bisphosphoglycerate + H2O = (2R)-2-phosphoglycerate + phosphate</text>
        <dbReference type="Rhea" id="RHEA:27381"/>
        <dbReference type="ChEBI" id="CHEBI:15377"/>
        <dbReference type="ChEBI" id="CHEBI:43474"/>
        <dbReference type="ChEBI" id="CHEBI:58248"/>
        <dbReference type="ChEBI" id="CHEBI:58289"/>
        <dbReference type="EC" id="3.1.3.80"/>
    </reaction>
    <physiologicalReaction direction="left-to-right" evidence="13">
        <dbReference type="Rhea" id="RHEA:27382"/>
    </physiologicalReaction>
</comment>
<protein>
    <recommendedName>
        <fullName evidence="5">Multiple inositol polyphosphate phosphatase 1</fullName>
        <ecNumber evidence="4">3.1.3.62</ecNumber>
        <ecNumber evidence="3">3.1.3.80</ecNumber>
    </recommendedName>
    <alternativeName>
        <fullName evidence="9">2,3-bisphosphoglycerate 3-phosphatase</fullName>
    </alternativeName>
</protein>
<dbReference type="Proteomes" id="UP000225706">
    <property type="component" value="Unassembled WGS sequence"/>
</dbReference>
<evidence type="ECO:0000256" key="3">
    <source>
        <dbReference type="ARBA" id="ARBA00012976"/>
    </source>
</evidence>
<keyword evidence="8" id="KW-0472">Membrane</keyword>
<evidence type="ECO:0000256" key="10">
    <source>
        <dbReference type="ARBA" id="ARBA00043668"/>
    </source>
</evidence>
<evidence type="ECO:0000256" key="5">
    <source>
        <dbReference type="ARBA" id="ARBA00018097"/>
    </source>
</evidence>
<dbReference type="PANTHER" id="PTHR20963:SF8">
    <property type="entry name" value="MULTIPLE INOSITOL POLYPHOSPHATE PHOSPHATASE 1"/>
    <property type="match status" value="1"/>
</dbReference>
<accession>A0A2B4S8G4</accession>
<evidence type="ECO:0000256" key="1">
    <source>
        <dbReference type="ARBA" id="ARBA00004370"/>
    </source>
</evidence>
<comment type="caution">
    <text evidence="14">The sequence shown here is derived from an EMBL/GenBank/DDBJ whole genome shotgun (WGS) entry which is preliminary data.</text>
</comment>
<evidence type="ECO:0000256" key="2">
    <source>
        <dbReference type="ARBA" id="ARBA00008422"/>
    </source>
</evidence>
<evidence type="ECO:0000256" key="7">
    <source>
        <dbReference type="ARBA" id="ARBA00022801"/>
    </source>
</evidence>
<dbReference type="Pfam" id="PF00328">
    <property type="entry name" value="His_Phos_2"/>
    <property type="match status" value="1"/>
</dbReference>
<name>A0A2B4S8G4_STYPI</name>
<dbReference type="InterPro" id="IPR029033">
    <property type="entry name" value="His_PPase_superfam"/>
</dbReference>
<evidence type="ECO:0000256" key="11">
    <source>
        <dbReference type="ARBA" id="ARBA00043671"/>
    </source>
</evidence>
<keyword evidence="6" id="KW-0732">Signal</keyword>
<dbReference type="GO" id="GO:0016020">
    <property type="term" value="C:membrane"/>
    <property type="evidence" value="ECO:0007669"/>
    <property type="project" value="UniProtKB-SubCell"/>
</dbReference>
<dbReference type="GO" id="GO:0052745">
    <property type="term" value="F:inositol phosphate phosphatase activity"/>
    <property type="evidence" value="ECO:0007669"/>
    <property type="project" value="TreeGrafter"/>
</dbReference>
<dbReference type="PANTHER" id="PTHR20963">
    <property type="entry name" value="MULTIPLE INOSITOL POLYPHOSPHATE PHOSPHATASE-RELATED"/>
    <property type="match status" value="1"/>
</dbReference>
<comment type="catalytic activity">
    <reaction evidence="12">
        <text>1D-myo-inositol hexakisphosphate + H2O = 1D-myo-inositol 1,2,4,5,6-pentakisphosphate + phosphate</text>
        <dbReference type="Rhea" id="RHEA:16989"/>
        <dbReference type="ChEBI" id="CHEBI:15377"/>
        <dbReference type="ChEBI" id="CHEBI:43474"/>
        <dbReference type="ChEBI" id="CHEBI:57798"/>
        <dbReference type="ChEBI" id="CHEBI:58130"/>
        <dbReference type="EC" id="3.1.3.62"/>
    </reaction>
    <physiologicalReaction direction="left-to-right" evidence="12">
        <dbReference type="Rhea" id="RHEA:16990"/>
    </physiologicalReaction>
</comment>
<evidence type="ECO:0000256" key="9">
    <source>
        <dbReference type="ARBA" id="ARBA00031642"/>
    </source>
</evidence>
<evidence type="ECO:0000256" key="13">
    <source>
        <dbReference type="ARBA" id="ARBA00043832"/>
    </source>
</evidence>
<keyword evidence="15" id="KW-1185">Reference proteome</keyword>
<dbReference type="Gene3D" id="3.40.50.1240">
    <property type="entry name" value="Phosphoglycerate mutase-like"/>
    <property type="match status" value="1"/>
</dbReference>
<gene>
    <name evidence="14" type="primary">MINPP1</name>
    <name evidence="14" type="ORF">AWC38_SpisGene10072</name>
</gene>
<dbReference type="InterPro" id="IPR000560">
    <property type="entry name" value="His_Pase_clade-2"/>
</dbReference>
<sequence>MESFLKGPKVRSLTKRLEQRLQIIGKMSLTFDLVKKVFRLCAFGVMNRKDSSWCSLLEDDDVSIMQYQGDLETYYEHSYGNQLNLKMECTLLSKITKNLRDFSTGQTDLRGVFRFTSSSTVVKLLTILGLLKDSVPLRADNYLQMSKREFVTSNNYGSYVGQYRCGFVPCNSSRMAGKLDHKEIVDSCDLDTICSLPSTDQSKAMASKLNPQQILLSFIPGFTFLFRV</sequence>
<evidence type="ECO:0000313" key="15">
    <source>
        <dbReference type="Proteomes" id="UP000225706"/>
    </source>
</evidence>
<comment type="similarity">
    <text evidence="2">Belongs to the histidine acid phosphatase family. MINPP1 subfamily.</text>
</comment>
<evidence type="ECO:0000256" key="12">
    <source>
        <dbReference type="ARBA" id="ARBA00043691"/>
    </source>
</evidence>
<keyword evidence="7" id="KW-0378">Hydrolase</keyword>
<dbReference type="SUPFAM" id="SSF53254">
    <property type="entry name" value="Phosphoglycerate mutase-like"/>
    <property type="match status" value="1"/>
</dbReference>
<comment type="catalytic activity">
    <reaction evidence="11">
        <text>1D-myo-inositol 1,2,4,5,6-pentakisphosphate + H2O = 1D-myo-inositol 1,2,5,6-tetrakisphosphate + phosphate</text>
        <dbReference type="Rhea" id="RHEA:77115"/>
        <dbReference type="ChEBI" id="CHEBI:15377"/>
        <dbReference type="ChEBI" id="CHEBI:43474"/>
        <dbReference type="ChEBI" id="CHEBI:57798"/>
        <dbReference type="ChEBI" id="CHEBI:195535"/>
        <dbReference type="EC" id="3.1.3.62"/>
    </reaction>
    <physiologicalReaction direction="left-to-right" evidence="11">
        <dbReference type="Rhea" id="RHEA:77116"/>
    </physiologicalReaction>
</comment>
<dbReference type="EC" id="3.1.3.62" evidence="4"/>